<dbReference type="PANTHER" id="PTHR48435:SF1">
    <property type="entry name" value="POLYPROTEIN"/>
    <property type="match status" value="1"/>
</dbReference>
<feature type="non-terminal residue" evidence="2">
    <location>
        <position position="1"/>
    </location>
</feature>
<dbReference type="InterPro" id="IPR053098">
    <property type="entry name" value="Petuviruses_polyprotein"/>
</dbReference>
<gene>
    <name evidence="2" type="ORF">CFOL_v3_28193</name>
</gene>
<protein>
    <submittedName>
        <fullName evidence="2">Uncharacterized protein</fullName>
    </submittedName>
</protein>
<reference evidence="3" key="1">
    <citation type="submission" date="2016-04" db="EMBL/GenBank/DDBJ databases">
        <title>Cephalotus genome sequencing.</title>
        <authorList>
            <person name="Fukushima K."/>
            <person name="Hasebe M."/>
            <person name="Fang X."/>
        </authorList>
    </citation>
    <scope>NUCLEOTIDE SEQUENCE [LARGE SCALE GENOMIC DNA]</scope>
    <source>
        <strain evidence="3">cv. St1</strain>
    </source>
</reference>
<accession>A0A1Q3CX75</accession>
<evidence type="ECO:0000256" key="1">
    <source>
        <dbReference type="SAM" id="MobiDB-lite"/>
    </source>
</evidence>
<sequence length="106" mass="12126">GKPIYAYDDPNGLKYWDICDCPKCVYDEEDDQPSSRKKKSSSQAKLQKQYEDGDHFVGLLSEPSIKFDYYIKYSNPKISVIKILEPCTPPKPLTPPPKNPPLQPYS</sequence>
<comment type="caution">
    <text evidence="2">The sequence shown here is derived from an EMBL/GenBank/DDBJ whole genome shotgun (WGS) entry which is preliminary data.</text>
</comment>
<feature type="region of interest" description="Disordered" evidence="1">
    <location>
        <begin position="27"/>
        <end position="47"/>
    </location>
</feature>
<evidence type="ECO:0000313" key="2">
    <source>
        <dbReference type="EMBL" id="GAV84751.1"/>
    </source>
</evidence>
<dbReference type="InParanoid" id="A0A1Q3CX75"/>
<proteinExistence type="predicted"/>
<dbReference type="AlphaFoldDB" id="A0A1Q3CX75"/>
<dbReference type="PANTHER" id="PTHR48435">
    <property type="entry name" value="POLYPROTEIN"/>
    <property type="match status" value="1"/>
</dbReference>
<organism evidence="2 3">
    <name type="scientific">Cephalotus follicularis</name>
    <name type="common">Albany pitcher plant</name>
    <dbReference type="NCBI Taxonomy" id="3775"/>
    <lineage>
        <taxon>Eukaryota</taxon>
        <taxon>Viridiplantae</taxon>
        <taxon>Streptophyta</taxon>
        <taxon>Embryophyta</taxon>
        <taxon>Tracheophyta</taxon>
        <taxon>Spermatophyta</taxon>
        <taxon>Magnoliopsida</taxon>
        <taxon>eudicotyledons</taxon>
        <taxon>Gunneridae</taxon>
        <taxon>Pentapetalae</taxon>
        <taxon>rosids</taxon>
        <taxon>fabids</taxon>
        <taxon>Oxalidales</taxon>
        <taxon>Cephalotaceae</taxon>
        <taxon>Cephalotus</taxon>
    </lineage>
</organism>
<dbReference type="OrthoDB" id="1752371at2759"/>
<dbReference type="Proteomes" id="UP000187406">
    <property type="component" value="Unassembled WGS sequence"/>
</dbReference>
<dbReference type="EMBL" id="BDDD01003348">
    <property type="protein sequence ID" value="GAV84751.1"/>
    <property type="molecule type" value="Genomic_DNA"/>
</dbReference>
<keyword evidence="3" id="KW-1185">Reference proteome</keyword>
<name>A0A1Q3CX75_CEPFO</name>
<evidence type="ECO:0000313" key="3">
    <source>
        <dbReference type="Proteomes" id="UP000187406"/>
    </source>
</evidence>